<feature type="region of interest" description="Disordered" evidence="8">
    <location>
        <begin position="1"/>
        <end position="56"/>
    </location>
</feature>
<gene>
    <name evidence="9" type="ORF">VZT92_008588</name>
</gene>
<evidence type="ECO:0000256" key="6">
    <source>
        <dbReference type="ARBA" id="ARBA00042417"/>
    </source>
</evidence>
<reference evidence="9 10" key="1">
    <citation type="journal article" date="2024" name="Genome Biol. Evol.">
        <title>Chromosome-level genome assembly of the viviparous eelpout Zoarces viviparus.</title>
        <authorList>
            <person name="Fuhrmann N."/>
            <person name="Brasseur M.V."/>
            <person name="Bakowski C.E."/>
            <person name="Podsiadlowski L."/>
            <person name="Prost S."/>
            <person name="Krehenwinkel H."/>
            <person name="Mayer C."/>
        </authorList>
    </citation>
    <scope>NUCLEOTIDE SEQUENCE [LARGE SCALE GENOMIC DNA]</scope>
    <source>
        <strain evidence="9">NO-MEL_2022_Ind0_liver</strain>
    </source>
</reference>
<feature type="compositionally biased region" description="Pro residues" evidence="8">
    <location>
        <begin position="36"/>
        <end position="45"/>
    </location>
</feature>
<feature type="compositionally biased region" description="Basic and acidic residues" evidence="8">
    <location>
        <begin position="207"/>
        <end position="227"/>
    </location>
</feature>
<dbReference type="PANTHER" id="PTHR13183:SF0">
    <property type="entry name" value="AXONEMAL DYNEIN LIGHT INTERMEDIATE POLYPEPTIDE 1"/>
    <property type="match status" value="1"/>
</dbReference>
<protein>
    <recommendedName>
        <fullName evidence="5">Axonemal dynein light intermediate polypeptide 1</fullName>
    </recommendedName>
    <alternativeName>
        <fullName evidence="6">Inner dynein arm light chain, axonemal</fullName>
    </alternativeName>
</protein>
<proteinExistence type="inferred from homology"/>
<evidence type="ECO:0000313" key="10">
    <source>
        <dbReference type="Proteomes" id="UP001488805"/>
    </source>
</evidence>
<evidence type="ECO:0000256" key="2">
    <source>
        <dbReference type="ARBA" id="ARBA00023054"/>
    </source>
</evidence>
<dbReference type="GO" id="GO:0045504">
    <property type="term" value="F:dynein heavy chain binding"/>
    <property type="evidence" value="ECO:0007669"/>
    <property type="project" value="TreeGrafter"/>
</dbReference>
<evidence type="ECO:0000256" key="5">
    <source>
        <dbReference type="ARBA" id="ARBA00039799"/>
    </source>
</evidence>
<dbReference type="GO" id="GO:0030286">
    <property type="term" value="C:dynein complex"/>
    <property type="evidence" value="ECO:0007669"/>
    <property type="project" value="UniProtKB-KW"/>
</dbReference>
<keyword evidence="10" id="KW-1185">Reference proteome</keyword>
<comment type="caution">
    <text evidence="9">The sequence shown here is derived from an EMBL/GenBank/DDBJ whole genome shotgun (WGS) entry which is preliminary data.</text>
</comment>
<sequence>MITPDESLVKYDNPVSIKNTDRKSPTGRPLGVSPQQPNPFPPPPKSKSASADASKQENEILNRILPPREWMEGNQLWTQHVSSAPCTRIDVIRLEKELDMKLQQWLAKETGICPVRRELYSQCFDELIRQVTINCAERGLLLLRVRDEIQTTIDAYQTVYESSVAFGIRRVLQAEQSKADMEKTICDLEKETGDLKKQLNEERANYESFKKKVNEKQQLEEKKHSEDMESMNRTNQQLKNQLEKILTPEH</sequence>
<evidence type="ECO:0000256" key="8">
    <source>
        <dbReference type="SAM" id="MobiDB-lite"/>
    </source>
</evidence>
<keyword evidence="3" id="KW-0505">Motor protein</keyword>
<comment type="similarity">
    <text evidence="4">Belongs to the inner dynein arm light chain family.</text>
</comment>
<name>A0AAW1FGB9_ZOAVI</name>
<feature type="compositionally biased region" description="Polar residues" evidence="8">
    <location>
        <begin position="231"/>
        <end position="240"/>
    </location>
</feature>
<dbReference type="AlphaFoldDB" id="A0AAW1FGB9"/>
<dbReference type="InterPro" id="IPR019347">
    <property type="entry name" value="Axonemal_dynein_light_chain"/>
</dbReference>
<feature type="region of interest" description="Disordered" evidence="8">
    <location>
        <begin position="207"/>
        <end position="250"/>
    </location>
</feature>
<keyword evidence="2" id="KW-0175">Coiled coil</keyword>
<comment type="function">
    <text evidence="7">Involved in sperm flagellum assembly.</text>
</comment>
<evidence type="ECO:0000256" key="4">
    <source>
        <dbReference type="ARBA" id="ARBA00038114"/>
    </source>
</evidence>
<organism evidence="9 10">
    <name type="scientific">Zoarces viviparus</name>
    <name type="common">Viviparous eelpout</name>
    <name type="synonym">Blennius viviparus</name>
    <dbReference type="NCBI Taxonomy" id="48416"/>
    <lineage>
        <taxon>Eukaryota</taxon>
        <taxon>Metazoa</taxon>
        <taxon>Chordata</taxon>
        <taxon>Craniata</taxon>
        <taxon>Vertebrata</taxon>
        <taxon>Euteleostomi</taxon>
        <taxon>Actinopterygii</taxon>
        <taxon>Neopterygii</taxon>
        <taxon>Teleostei</taxon>
        <taxon>Neoteleostei</taxon>
        <taxon>Acanthomorphata</taxon>
        <taxon>Eupercaria</taxon>
        <taxon>Perciformes</taxon>
        <taxon>Cottioidei</taxon>
        <taxon>Zoarcales</taxon>
        <taxon>Zoarcidae</taxon>
        <taxon>Zoarcinae</taxon>
        <taxon>Zoarces</taxon>
    </lineage>
</organism>
<evidence type="ECO:0000256" key="1">
    <source>
        <dbReference type="ARBA" id="ARBA00023017"/>
    </source>
</evidence>
<evidence type="ECO:0000256" key="3">
    <source>
        <dbReference type="ARBA" id="ARBA00023175"/>
    </source>
</evidence>
<evidence type="ECO:0000256" key="7">
    <source>
        <dbReference type="ARBA" id="ARBA00043925"/>
    </source>
</evidence>
<dbReference type="Proteomes" id="UP001488805">
    <property type="component" value="Unassembled WGS sequence"/>
</dbReference>
<accession>A0AAW1FGB9</accession>
<dbReference type="Pfam" id="PF10211">
    <property type="entry name" value="Ax_dynein_light"/>
    <property type="match status" value="1"/>
</dbReference>
<keyword evidence="1" id="KW-0243">Dynein</keyword>
<dbReference type="GO" id="GO:0005930">
    <property type="term" value="C:axoneme"/>
    <property type="evidence" value="ECO:0007669"/>
    <property type="project" value="TreeGrafter"/>
</dbReference>
<dbReference type="PANTHER" id="PTHR13183">
    <property type="entry name" value="AXONEMAL INNER ARM DYNEIN LIGHT CHAIN 28"/>
    <property type="match status" value="1"/>
</dbReference>
<dbReference type="EMBL" id="JBCEZU010000067">
    <property type="protein sequence ID" value="KAK9533472.1"/>
    <property type="molecule type" value="Genomic_DNA"/>
</dbReference>
<dbReference type="GO" id="GO:0097546">
    <property type="term" value="C:ciliary base"/>
    <property type="evidence" value="ECO:0007669"/>
    <property type="project" value="TreeGrafter"/>
</dbReference>
<evidence type="ECO:0000313" key="9">
    <source>
        <dbReference type="EMBL" id="KAK9533472.1"/>
    </source>
</evidence>